<evidence type="ECO:0000313" key="2">
    <source>
        <dbReference type="Proteomes" id="UP001282284"/>
    </source>
</evidence>
<gene>
    <name evidence="1" type="ORF">QT711_17975</name>
</gene>
<organism evidence="1 2">
    <name type="scientific">Sporosarcina saromensis</name>
    <dbReference type="NCBI Taxonomy" id="359365"/>
    <lineage>
        <taxon>Bacteria</taxon>
        <taxon>Bacillati</taxon>
        <taxon>Bacillota</taxon>
        <taxon>Bacilli</taxon>
        <taxon>Bacillales</taxon>
        <taxon>Caryophanaceae</taxon>
        <taxon>Sporosarcina</taxon>
    </lineage>
</organism>
<name>A0ABU4GDP1_9BACL</name>
<comment type="caution">
    <text evidence="1">The sequence shown here is derived from an EMBL/GenBank/DDBJ whole genome shotgun (WGS) entry which is preliminary data.</text>
</comment>
<dbReference type="Proteomes" id="UP001282284">
    <property type="component" value="Unassembled WGS sequence"/>
</dbReference>
<dbReference type="RefSeq" id="WP_317946565.1">
    <property type="nucleotide sequence ID" value="NZ_JAUBDI010000028.1"/>
</dbReference>
<sequence length="42" mass="4677">MKKLLFLFASLLFMISLIPINNISSETDVGRPHDDSGIDTLN</sequence>
<evidence type="ECO:0000313" key="1">
    <source>
        <dbReference type="EMBL" id="MDW0115053.1"/>
    </source>
</evidence>
<accession>A0ABU4GDP1</accession>
<keyword evidence="2" id="KW-1185">Reference proteome</keyword>
<dbReference type="EMBL" id="JAUBDI010000028">
    <property type="protein sequence ID" value="MDW0115053.1"/>
    <property type="molecule type" value="Genomic_DNA"/>
</dbReference>
<protein>
    <submittedName>
        <fullName evidence="1">Uncharacterized protein</fullName>
    </submittedName>
</protein>
<reference evidence="1 2" key="1">
    <citation type="submission" date="2023-06" db="EMBL/GenBank/DDBJ databases">
        <title>Sporosarcina sp. nov., isolated from Korean traditional fermented seafood 'Jeotgal'.</title>
        <authorList>
            <person name="Yang A.I."/>
            <person name="Shin N.-R."/>
        </authorList>
    </citation>
    <scope>NUCLEOTIDE SEQUENCE [LARGE SCALE GENOMIC DNA]</scope>
    <source>
        <strain evidence="1 2">KCTC13119</strain>
    </source>
</reference>
<proteinExistence type="predicted"/>